<reference evidence="2" key="1">
    <citation type="submission" date="2022-11" db="UniProtKB">
        <authorList>
            <consortium name="WormBaseParasite"/>
        </authorList>
    </citation>
    <scope>IDENTIFICATION</scope>
</reference>
<sequence>MAMKRHDSVTKLNETDLTTLSSEIEPTPDDILNKIGGKNFQIWKIFIMASFTWAFTGPFIMTGAFIDDNRCDYANTAASNLSADCLHRKSGSMIHEFELHGPHENLKHWFTSSFMLGNIVGGSAISLLADQYGRKPCVIICTLLIGITGCFMQFVKTYQFVLILRFLHGIFFTGSSIAIWVLGYESIPTSLRSYATFTYGTTWVIGYCAIAPIAYFVPNWRNFLTVLSVPCIVYGIFLWM</sequence>
<evidence type="ECO:0000313" key="1">
    <source>
        <dbReference type="Proteomes" id="UP000887580"/>
    </source>
</evidence>
<accession>A0AC35G912</accession>
<proteinExistence type="predicted"/>
<name>A0AC35G912_9BILA</name>
<evidence type="ECO:0000313" key="2">
    <source>
        <dbReference type="WBParaSite" id="PS1159_v2.g2628.t1"/>
    </source>
</evidence>
<protein>
    <submittedName>
        <fullName evidence="2">Major facilitator superfamily (MFS) profile domain-containing protein</fullName>
    </submittedName>
</protein>
<organism evidence="1 2">
    <name type="scientific">Panagrolaimus sp. PS1159</name>
    <dbReference type="NCBI Taxonomy" id="55785"/>
    <lineage>
        <taxon>Eukaryota</taxon>
        <taxon>Metazoa</taxon>
        <taxon>Ecdysozoa</taxon>
        <taxon>Nematoda</taxon>
        <taxon>Chromadorea</taxon>
        <taxon>Rhabditida</taxon>
        <taxon>Tylenchina</taxon>
        <taxon>Panagrolaimomorpha</taxon>
        <taxon>Panagrolaimoidea</taxon>
        <taxon>Panagrolaimidae</taxon>
        <taxon>Panagrolaimus</taxon>
    </lineage>
</organism>
<dbReference type="WBParaSite" id="PS1159_v2.g2628.t1">
    <property type="protein sequence ID" value="PS1159_v2.g2628.t1"/>
    <property type="gene ID" value="PS1159_v2.g2628"/>
</dbReference>
<dbReference type="Proteomes" id="UP000887580">
    <property type="component" value="Unplaced"/>
</dbReference>